<dbReference type="Proteomes" id="UP000799755">
    <property type="component" value="Unassembled WGS sequence"/>
</dbReference>
<name>A0ACB6QZX7_9PLEO</name>
<organism evidence="1 2">
    <name type="scientific">Lindgomyces ingoldianus</name>
    <dbReference type="NCBI Taxonomy" id="673940"/>
    <lineage>
        <taxon>Eukaryota</taxon>
        <taxon>Fungi</taxon>
        <taxon>Dikarya</taxon>
        <taxon>Ascomycota</taxon>
        <taxon>Pezizomycotina</taxon>
        <taxon>Dothideomycetes</taxon>
        <taxon>Pleosporomycetidae</taxon>
        <taxon>Pleosporales</taxon>
        <taxon>Lindgomycetaceae</taxon>
        <taxon>Lindgomyces</taxon>
    </lineage>
</organism>
<evidence type="ECO:0000313" key="2">
    <source>
        <dbReference type="Proteomes" id="UP000799755"/>
    </source>
</evidence>
<protein>
    <submittedName>
        <fullName evidence="1">Uncharacterized protein</fullName>
    </submittedName>
</protein>
<comment type="caution">
    <text evidence="1">The sequence shown here is derived from an EMBL/GenBank/DDBJ whole genome shotgun (WGS) entry which is preliminary data.</text>
</comment>
<accession>A0ACB6QZX7</accession>
<gene>
    <name evidence="1" type="ORF">BDR25DRAFT_260105</name>
</gene>
<evidence type="ECO:0000313" key="1">
    <source>
        <dbReference type="EMBL" id="KAF2471620.1"/>
    </source>
</evidence>
<keyword evidence="2" id="KW-1185">Reference proteome</keyword>
<proteinExistence type="predicted"/>
<dbReference type="EMBL" id="MU003504">
    <property type="protein sequence ID" value="KAF2471620.1"/>
    <property type="molecule type" value="Genomic_DNA"/>
</dbReference>
<sequence>MARATVVKEQSTSSSTSQGQGEPKGNKRRCVQSACVPCRKRKSKCDGGTPVCATCTAVYQTDCFYDLETESRRTKATAQKRDSLTVTATTSDSADFIINLIRTLPEREVYELIRHIKKDPFDLASLAESWKKTTVTLPHTTTSAKHSLEGDLSLLLGKPATTRTGESRHFGHTSSLGLVPEDENYTCSRVPTVFPERHRNGTWTTVTDDIHFVNRLLELYFMWSHPFYIIFSRECFYKDFRSGRQKYCSPLLVNALLAYACHFSDEPRARLDPGNPRTAGDHFFAEARRLLFEDESPSITTTQALCVMAMREPSAGRDSSGFMYIGRCIRMVVELGLHLQTSACPPFQLTSSEIEVRKVTFWGCFVVDTAWSVCIGRITQLPRAAINLDKPILDEPITTGNYGTCHHNSHHIEFVTVTSRMFLQAFSALSELVNDNNYMFFAPKDRFTDRRLIETYKRYQTWYNNLPPPLRVPDNPNIEPQPHIVVLHMYYYTIILHLFRPLLKYDLIHSDIRPREMCIGSANKISEFLRLYRQHYKLRCGHLILTHILLSVCIVHLLYSKDYETSAAGLLEGLQALEELSTCHYFGARSFKIVHALAKTWNLPFPDALKNSKLIPREDTIGISPLTGSLVTASMKRLTRDISTNGCEGVEPPGSSVRWESLPMFALLQHKQHGHPTQVPAAQASMIRQHNTSTSLQYASSTSSPMTTTTTAEQLFWTPIKGVGVPLLPRTYHLSPMDLNNMLGSEDEWGRFGRDGFKMSDRWVQEPIGFNGGAHRASSGMDGAPGISGSEPRDNLWESDRLGPRVG</sequence>
<reference evidence="1" key="1">
    <citation type="journal article" date="2020" name="Stud. Mycol.">
        <title>101 Dothideomycetes genomes: a test case for predicting lifestyles and emergence of pathogens.</title>
        <authorList>
            <person name="Haridas S."/>
            <person name="Albert R."/>
            <person name="Binder M."/>
            <person name="Bloem J."/>
            <person name="Labutti K."/>
            <person name="Salamov A."/>
            <person name="Andreopoulos B."/>
            <person name="Baker S."/>
            <person name="Barry K."/>
            <person name="Bills G."/>
            <person name="Bluhm B."/>
            <person name="Cannon C."/>
            <person name="Castanera R."/>
            <person name="Culley D."/>
            <person name="Daum C."/>
            <person name="Ezra D."/>
            <person name="Gonzalez J."/>
            <person name="Henrissat B."/>
            <person name="Kuo A."/>
            <person name="Liang C."/>
            <person name="Lipzen A."/>
            <person name="Lutzoni F."/>
            <person name="Magnuson J."/>
            <person name="Mondo S."/>
            <person name="Nolan M."/>
            <person name="Ohm R."/>
            <person name="Pangilinan J."/>
            <person name="Park H.-J."/>
            <person name="Ramirez L."/>
            <person name="Alfaro M."/>
            <person name="Sun H."/>
            <person name="Tritt A."/>
            <person name="Yoshinaga Y."/>
            <person name="Zwiers L.-H."/>
            <person name="Turgeon B."/>
            <person name="Goodwin S."/>
            <person name="Spatafora J."/>
            <person name="Crous P."/>
            <person name="Grigoriev I."/>
        </authorList>
    </citation>
    <scope>NUCLEOTIDE SEQUENCE</scope>
    <source>
        <strain evidence="1">ATCC 200398</strain>
    </source>
</reference>